<dbReference type="PROSITE" id="PS51375">
    <property type="entry name" value="PPR"/>
    <property type="match status" value="6"/>
</dbReference>
<organism evidence="4 5">
    <name type="scientific">Aquilegia coerulea</name>
    <name type="common">Rocky mountain columbine</name>
    <dbReference type="NCBI Taxonomy" id="218851"/>
    <lineage>
        <taxon>Eukaryota</taxon>
        <taxon>Viridiplantae</taxon>
        <taxon>Streptophyta</taxon>
        <taxon>Embryophyta</taxon>
        <taxon>Tracheophyta</taxon>
        <taxon>Spermatophyta</taxon>
        <taxon>Magnoliopsida</taxon>
        <taxon>Ranunculales</taxon>
        <taxon>Ranunculaceae</taxon>
        <taxon>Thalictroideae</taxon>
        <taxon>Aquilegia</taxon>
    </lineage>
</organism>
<protein>
    <recommendedName>
        <fullName evidence="6">Pentatricopeptide repeat-containing protein</fullName>
    </recommendedName>
</protein>
<reference evidence="4 5" key="1">
    <citation type="submission" date="2017-09" db="EMBL/GenBank/DDBJ databases">
        <title>WGS assembly of Aquilegia coerulea Goldsmith.</title>
        <authorList>
            <person name="Hodges S."/>
            <person name="Kramer E."/>
            <person name="Nordborg M."/>
            <person name="Tomkins J."/>
            <person name="Borevitz J."/>
            <person name="Derieg N."/>
            <person name="Yan J."/>
            <person name="Mihaltcheva S."/>
            <person name="Hayes R.D."/>
            <person name="Rokhsar D."/>
        </authorList>
    </citation>
    <scope>NUCLEOTIDE SEQUENCE [LARGE SCALE GENOMIC DNA]</scope>
    <source>
        <strain evidence="5">cv. Goldsmith</strain>
    </source>
</reference>
<dbReference type="InterPro" id="IPR002885">
    <property type="entry name" value="PPR_rpt"/>
</dbReference>
<dbReference type="InterPro" id="IPR011990">
    <property type="entry name" value="TPR-like_helical_dom_sf"/>
</dbReference>
<evidence type="ECO:0000313" key="4">
    <source>
        <dbReference type="EMBL" id="PIA34569.1"/>
    </source>
</evidence>
<dbReference type="Pfam" id="PF20431">
    <property type="entry name" value="E_motif"/>
    <property type="match status" value="1"/>
</dbReference>
<dbReference type="InParanoid" id="A0A2G5CTJ0"/>
<dbReference type="Proteomes" id="UP000230069">
    <property type="component" value="Unassembled WGS sequence"/>
</dbReference>
<feature type="repeat" description="PPR" evidence="3">
    <location>
        <begin position="16"/>
        <end position="50"/>
    </location>
</feature>
<dbReference type="PANTHER" id="PTHR47926:SF347">
    <property type="entry name" value="PENTATRICOPEPTIDE REPEAT-CONTAINING PROTEIN"/>
    <property type="match status" value="1"/>
</dbReference>
<evidence type="ECO:0008006" key="6">
    <source>
        <dbReference type="Google" id="ProtNLM"/>
    </source>
</evidence>
<dbReference type="AlphaFoldDB" id="A0A2G5CTJ0"/>
<dbReference type="PANTHER" id="PTHR47926">
    <property type="entry name" value="PENTATRICOPEPTIDE REPEAT-CONTAINING PROTEIN"/>
    <property type="match status" value="1"/>
</dbReference>
<keyword evidence="5" id="KW-1185">Reference proteome</keyword>
<evidence type="ECO:0000313" key="5">
    <source>
        <dbReference type="Proteomes" id="UP000230069"/>
    </source>
</evidence>
<dbReference type="InterPro" id="IPR046960">
    <property type="entry name" value="PPR_At4g14850-like_plant"/>
</dbReference>
<keyword evidence="2" id="KW-0677">Repeat</keyword>
<proteinExistence type="inferred from homology"/>
<feature type="repeat" description="PPR" evidence="3">
    <location>
        <begin position="148"/>
        <end position="183"/>
    </location>
</feature>
<dbReference type="Pfam" id="PF13041">
    <property type="entry name" value="PPR_2"/>
    <property type="match status" value="3"/>
</dbReference>
<dbReference type="GO" id="GO:0003729">
    <property type="term" value="F:mRNA binding"/>
    <property type="evidence" value="ECO:0007669"/>
    <property type="project" value="UniProtKB-ARBA"/>
</dbReference>
<feature type="non-terminal residue" evidence="4">
    <location>
        <position position="1"/>
    </location>
</feature>
<dbReference type="GO" id="GO:0009451">
    <property type="term" value="P:RNA modification"/>
    <property type="evidence" value="ECO:0007669"/>
    <property type="project" value="InterPro"/>
</dbReference>
<accession>A0A2G5CTJ0</accession>
<feature type="repeat" description="PPR" evidence="3">
    <location>
        <begin position="331"/>
        <end position="365"/>
    </location>
</feature>
<dbReference type="EMBL" id="KZ305054">
    <property type="protein sequence ID" value="PIA34569.1"/>
    <property type="molecule type" value="Genomic_DNA"/>
</dbReference>
<feature type="repeat" description="PPR" evidence="3">
    <location>
        <begin position="467"/>
        <end position="501"/>
    </location>
</feature>
<dbReference type="Gene3D" id="1.25.40.10">
    <property type="entry name" value="Tetratricopeptide repeat domain"/>
    <property type="match status" value="5"/>
</dbReference>
<name>A0A2G5CTJ0_AQUCA</name>
<feature type="repeat" description="PPR" evidence="3">
    <location>
        <begin position="432"/>
        <end position="466"/>
    </location>
</feature>
<sequence length="662" mass="74681">ELGIARKVFDEMPIRTVVSYNTMISGYLKWGRLEEALGIVSTMHRDDMKLNETTFSSVFSVCARSRALYDGRQIHSLVLKAGSEFFKFVGSSLLNFYASCHEISEARRVFDVLNEKNELLWSIMLVGYVHCNLMKEAMDVFMRMPFRDVISWTTMISGYSRSEDAYEKGLEIFKLMRMRGEAQPNEFTLDRKIVHGLSIVFGLESDHSVSGALIDLYCSCDAIADAKKVYESLLDPSLNSSNALIGGLITMGRIEEAEMISNNMKEIGIVSYNLMIKGYAMGGRFEDSKRLFREMPDRSIFTSNTMISVYCRNGELDEALMLFEQTKWERNTVTWNSMISGYIRNDQPDKAIKLYMTMQRLPVERNTSTFSSLFHACSCLGSLQQGKLIHGHVVKTPFETDVHVGTSLVDMYAKCGNIIDAKTSFINISSPNVAAWTSLINGFAHHGLGNEAILVFQQMLKQGIYPNAITFVGILLACGRTGLVKKGLRYFHSMDCYGVIPTLEHYTCIVDLLGRSGYLKEAAEFINIMPIDADGVLLAAFLSACWHWMDTDICERVAKRMLALNPKQISSYVIMSNVYAGVGKWEEVVKVRKRLRGMEIKKDPGCSWIEVKNTVHVFCVEDRTHPHCKAIYAILEDLTANVNSTLEFNSLLSEDETSELVL</sequence>
<dbReference type="Pfam" id="PF01535">
    <property type="entry name" value="PPR"/>
    <property type="match status" value="6"/>
</dbReference>
<dbReference type="NCBIfam" id="TIGR00756">
    <property type="entry name" value="PPR"/>
    <property type="match status" value="6"/>
</dbReference>
<dbReference type="STRING" id="218851.A0A2G5CTJ0"/>
<dbReference type="InterPro" id="IPR046848">
    <property type="entry name" value="E_motif"/>
</dbReference>
<evidence type="ECO:0000256" key="3">
    <source>
        <dbReference type="PROSITE-ProRule" id="PRU00708"/>
    </source>
</evidence>
<comment type="similarity">
    <text evidence="1">Belongs to the PPR family. PCMP-H subfamily.</text>
</comment>
<dbReference type="FunFam" id="1.25.40.10:FF:000690">
    <property type="entry name" value="Pentatricopeptide repeat-containing protein"/>
    <property type="match status" value="1"/>
</dbReference>
<evidence type="ECO:0000256" key="1">
    <source>
        <dbReference type="ARBA" id="ARBA00006643"/>
    </source>
</evidence>
<dbReference type="SUPFAM" id="SSF48452">
    <property type="entry name" value="TPR-like"/>
    <property type="match status" value="1"/>
</dbReference>
<gene>
    <name evidence="4" type="ORF">AQUCO_03700096v1</name>
</gene>
<dbReference type="OrthoDB" id="1248375at2759"/>
<feature type="repeat" description="PPR" evidence="3">
    <location>
        <begin position="268"/>
        <end position="302"/>
    </location>
</feature>
<evidence type="ECO:0000256" key="2">
    <source>
        <dbReference type="ARBA" id="ARBA00022737"/>
    </source>
</evidence>